<evidence type="ECO:0008006" key="6">
    <source>
        <dbReference type="Google" id="ProtNLM"/>
    </source>
</evidence>
<dbReference type="AlphaFoldDB" id="A0AAF0TBN1"/>
<dbReference type="GO" id="GO:0016616">
    <property type="term" value="F:oxidoreductase activity, acting on the CH-OH group of donors, NAD or NADP as acceptor"/>
    <property type="evidence" value="ECO:0007669"/>
    <property type="project" value="InterPro"/>
</dbReference>
<accession>A0AAF0TBN1</accession>
<evidence type="ECO:0000256" key="1">
    <source>
        <dbReference type="ARBA" id="ARBA00006484"/>
    </source>
</evidence>
<evidence type="ECO:0000313" key="5">
    <source>
        <dbReference type="Proteomes" id="UP001234989"/>
    </source>
</evidence>
<keyword evidence="3" id="KW-0560">Oxidoreductase</keyword>
<evidence type="ECO:0000256" key="2">
    <source>
        <dbReference type="ARBA" id="ARBA00022857"/>
    </source>
</evidence>
<dbReference type="InterPro" id="IPR002347">
    <property type="entry name" value="SDR_fam"/>
</dbReference>
<keyword evidence="2" id="KW-0521">NADP</keyword>
<reference evidence="4" key="1">
    <citation type="submission" date="2023-08" db="EMBL/GenBank/DDBJ databases">
        <title>A de novo genome assembly of Solanum verrucosum Schlechtendal, a Mexican diploid species geographically isolated from the other diploid A-genome species in potato relatives.</title>
        <authorList>
            <person name="Hosaka K."/>
        </authorList>
    </citation>
    <scope>NUCLEOTIDE SEQUENCE</scope>
    <source>
        <tissue evidence="4">Young leaves</tissue>
    </source>
</reference>
<dbReference type="FunFam" id="3.40.50.720:FF:000312">
    <property type="entry name" value="(+)-neomenthol dehydrogenase"/>
    <property type="match status" value="1"/>
</dbReference>
<dbReference type="SUPFAM" id="SSF51735">
    <property type="entry name" value="NAD(P)-binding Rossmann-fold domains"/>
    <property type="match status" value="2"/>
</dbReference>
<dbReference type="Gene3D" id="3.40.50.720">
    <property type="entry name" value="NAD(P)-binding Rossmann-like Domain"/>
    <property type="match status" value="2"/>
</dbReference>
<dbReference type="CDD" id="cd05324">
    <property type="entry name" value="carb_red_PTCR-like_SDR_c"/>
    <property type="match status" value="2"/>
</dbReference>
<sequence>MSSPLVESSRYAVVTGANKGIGFEICRQLASHGVLVILGARDEKRGIEALEKLKGFGLAENVVFHQLDVVDKSSIDSLAEFIKTKFGRLDILVNNAGIAGVNADADALRAKQESSGTGGSQVNWNDILTQSFELAKECLETNYYGVKRMTEACIPLLQLSKSPRIVNVSSSMGKLKNLKHEWAKGVLNDSENLTEEKIEEVINQYLKDFKEDSLQAKGWPSLMSAYIVSKAAMNAYSRVMAKKHPSIQINCVCPGFVKTDINFNSGILSVEEGAESPVRLALQTDDGPSDMTAYTGNLTAESLVKLALLPNDGPSGEISTLQSTRYAVVTGGNKGIGYETCKQLLASKGVVVVLTSRDEKRGIEAIERLKKESNITNNNDQILFHQLDVMDPASISSLVDFINTKFGRLDILVNNAGVGGLMVEGNLVILKNLVEGDFVTISTENEEEDESVMEKSIEGIVTNYELTKQCLETNYYGAKRMIEAFAPLLQLSNSPRIVNVASFLGKLKLLCNEWAKNVLSDAKSLTEERIDLVLNEFLKDFTENSVEAKGWPSYFAAYKVSKAALIAYTRVLGSKYPNFRVNSVCPGYCGTDMTAYTGSLTAEEGAESLVKLALLPNDGPSGVFFYRKDVTSF</sequence>
<evidence type="ECO:0000313" key="4">
    <source>
        <dbReference type="EMBL" id="WMV11393.1"/>
    </source>
</evidence>
<dbReference type="PRINTS" id="PR00080">
    <property type="entry name" value="SDRFAMILY"/>
</dbReference>
<comment type="similarity">
    <text evidence="1">Belongs to the short-chain dehydrogenases/reductases (SDR) family.</text>
</comment>
<dbReference type="InterPro" id="IPR036291">
    <property type="entry name" value="NAD(P)-bd_dom_sf"/>
</dbReference>
<gene>
    <name evidence="4" type="ORF">MTR67_004778</name>
</gene>
<dbReference type="PANTHER" id="PTHR43490:SF98">
    <property type="entry name" value="OS02G0640600 PROTEIN"/>
    <property type="match status" value="1"/>
</dbReference>
<keyword evidence="5" id="KW-1185">Reference proteome</keyword>
<dbReference type="EMBL" id="CP133612">
    <property type="protein sequence ID" value="WMV11393.1"/>
    <property type="molecule type" value="Genomic_DNA"/>
</dbReference>
<dbReference type="Proteomes" id="UP001234989">
    <property type="component" value="Chromosome 1"/>
</dbReference>
<dbReference type="Pfam" id="PF13561">
    <property type="entry name" value="adh_short_C2"/>
    <property type="match status" value="1"/>
</dbReference>
<name>A0AAF0TBN1_SOLVR</name>
<dbReference type="GO" id="GO:0016020">
    <property type="term" value="C:membrane"/>
    <property type="evidence" value="ECO:0007669"/>
    <property type="project" value="TreeGrafter"/>
</dbReference>
<dbReference type="PANTHER" id="PTHR43490">
    <property type="entry name" value="(+)-NEOMENTHOL DEHYDROGENASE"/>
    <property type="match status" value="1"/>
</dbReference>
<dbReference type="Pfam" id="PF00106">
    <property type="entry name" value="adh_short"/>
    <property type="match status" value="3"/>
</dbReference>
<dbReference type="PRINTS" id="PR00081">
    <property type="entry name" value="GDHRDH"/>
</dbReference>
<evidence type="ECO:0000256" key="3">
    <source>
        <dbReference type="ARBA" id="ARBA00023002"/>
    </source>
</evidence>
<organism evidence="4 5">
    <name type="scientific">Solanum verrucosum</name>
    <dbReference type="NCBI Taxonomy" id="315347"/>
    <lineage>
        <taxon>Eukaryota</taxon>
        <taxon>Viridiplantae</taxon>
        <taxon>Streptophyta</taxon>
        <taxon>Embryophyta</taxon>
        <taxon>Tracheophyta</taxon>
        <taxon>Spermatophyta</taxon>
        <taxon>Magnoliopsida</taxon>
        <taxon>eudicotyledons</taxon>
        <taxon>Gunneridae</taxon>
        <taxon>Pentapetalae</taxon>
        <taxon>asterids</taxon>
        <taxon>lamiids</taxon>
        <taxon>Solanales</taxon>
        <taxon>Solanaceae</taxon>
        <taxon>Solanoideae</taxon>
        <taxon>Solaneae</taxon>
        <taxon>Solanum</taxon>
    </lineage>
</organism>
<protein>
    <recommendedName>
        <fullName evidence="6">(+)-neomenthol dehydrogenase</fullName>
    </recommendedName>
</protein>
<proteinExistence type="inferred from homology"/>
<dbReference type="InterPro" id="IPR045313">
    <property type="entry name" value="CBR1-like"/>
</dbReference>